<sequence>MLRPLRLLFALAVLAAPLALPSFSSPAEARTAASTRTEHQASARHHRRHVAKRGQHRTRHATQVRRHRTPRTAG</sequence>
<feature type="chain" id="PRO_5012685693" description="Secreted protein" evidence="2">
    <location>
        <begin position="30"/>
        <end position="74"/>
    </location>
</feature>
<gene>
    <name evidence="3" type="ORF">BKE38_14335</name>
</gene>
<dbReference type="EMBL" id="MLCO01000138">
    <property type="protein sequence ID" value="ONG52473.1"/>
    <property type="molecule type" value="Genomic_DNA"/>
</dbReference>
<keyword evidence="4" id="KW-1185">Reference proteome</keyword>
<dbReference type="AlphaFoldDB" id="A0A1V2H0V1"/>
<evidence type="ECO:0000313" key="3">
    <source>
        <dbReference type="EMBL" id="ONG52473.1"/>
    </source>
</evidence>
<name>A0A1V2H0V1_9PROT</name>
<feature type="compositionally biased region" description="Low complexity" evidence="1">
    <location>
        <begin position="23"/>
        <end position="35"/>
    </location>
</feature>
<keyword evidence="2" id="KW-0732">Signal</keyword>
<protein>
    <recommendedName>
        <fullName evidence="5">Secreted protein</fullName>
    </recommendedName>
</protein>
<organism evidence="3 4">
    <name type="scientific">Teichococcus deserti</name>
    <dbReference type="NCBI Taxonomy" id="1817963"/>
    <lineage>
        <taxon>Bacteria</taxon>
        <taxon>Pseudomonadati</taxon>
        <taxon>Pseudomonadota</taxon>
        <taxon>Alphaproteobacteria</taxon>
        <taxon>Acetobacterales</taxon>
        <taxon>Roseomonadaceae</taxon>
        <taxon>Roseomonas</taxon>
    </lineage>
</organism>
<comment type="caution">
    <text evidence="3">The sequence shown here is derived from an EMBL/GenBank/DDBJ whole genome shotgun (WGS) entry which is preliminary data.</text>
</comment>
<accession>A0A1V2H0V1</accession>
<dbReference type="Proteomes" id="UP000188879">
    <property type="component" value="Unassembled WGS sequence"/>
</dbReference>
<proteinExistence type="predicted"/>
<dbReference type="RefSeq" id="WP_076958028.1">
    <property type="nucleotide sequence ID" value="NZ_MLCO01000138.1"/>
</dbReference>
<feature type="compositionally biased region" description="Basic residues" evidence="1">
    <location>
        <begin position="42"/>
        <end position="74"/>
    </location>
</feature>
<feature type="region of interest" description="Disordered" evidence="1">
    <location>
        <begin position="23"/>
        <end position="74"/>
    </location>
</feature>
<evidence type="ECO:0008006" key="5">
    <source>
        <dbReference type="Google" id="ProtNLM"/>
    </source>
</evidence>
<reference evidence="3 4" key="1">
    <citation type="submission" date="2016-10" db="EMBL/GenBank/DDBJ databases">
        <title>Draft Genome sequence of Roseomonas sp. strain M3.</title>
        <authorList>
            <person name="Subhash Y."/>
            <person name="Lee S."/>
        </authorList>
    </citation>
    <scope>NUCLEOTIDE SEQUENCE [LARGE SCALE GENOMIC DNA]</scope>
    <source>
        <strain evidence="3 4">M3</strain>
    </source>
</reference>
<evidence type="ECO:0000256" key="2">
    <source>
        <dbReference type="SAM" id="SignalP"/>
    </source>
</evidence>
<feature type="signal peptide" evidence="2">
    <location>
        <begin position="1"/>
        <end position="29"/>
    </location>
</feature>
<evidence type="ECO:0000256" key="1">
    <source>
        <dbReference type="SAM" id="MobiDB-lite"/>
    </source>
</evidence>
<evidence type="ECO:0000313" key="4">
    <source>
        <dbReference type="Proteomes" id="UP000188879"/>
    </source>
</evidence>